<organism evidence="1 2">
    <name type="scientific">Candidatus Blautia faecigallinarum</name>
    <dbReference type="NCBI Taxonomy" id="2838488"/>
    <lineage>
        <taxon>Bacteria</taxon>
        <taxon>Bacillati</taxon>
        <taxon>Bacillota</taxon>
        <taxon>Clostridia</taxon>
        <taxon>Lachnospirales</taxon>
        <taxon>Lachnospiraceae</taxon>
        <taxon>Blautia</taxon>
    </lineage>
</organism>
<protein>
    <submittedName>
        <fullName evidence="1">Leucine-rich repeat domain-containing protein</fullName>
    </submittedName>
</protein>
<accession>A0A9D2DV18</accession>
<reference evidence="1" key="1">
    <citation type="journal article" date="2021" name="PeerJ">
        <title>Extensive microbial diversity within the chicken gut microbiome revealed by metagenomics and culture.</title>
        <authorList>
            <person name="Gilroy R."/>
            <person name="Ravi A."/>
            <person name="Getino M."/>
            <person name="Pursley I."/>
            <person name="Horton D.L."/>
            <person name="Alikhan N.F."/>
            <person name="Baker D."/>
            <person name="Gharbi K."/>
            <person name="Hall N."/>
            <person name="Watson M."/>
            <person name="Adriaenssens E.M."/>
            <person name="Foster-Nyarko E."/>
            <person name="Jarju S."/>
            <person name="Secka A."/>
            <person name="Antonio M."/>
            <person name="Oren A."/>
            <person name="Chaudhuri R.R."/>
            <person name="La Ragione R."/>
            <person name="Hildebrand F."/>
            <person name="Pallen M.J."/>
        </authorList>
    </citation>
    <scope>NUCLEOTIDE SEQUENCE</scope>
    <source>
        <strain evidence="1">14324</strain>
    </source>
</reference>
<proteinExistence type="predicted"/>
<reference evidence="1" key="2">
    <citation type="submission" date="2021-04" db="EMBL/GenBank/DDBJ databases">
        <authorList>
            <person name="Gilroy R."/>
        </authorList>
    </citation>
    <scope>NUCLEOTIDE SEQUENCE</scope>
    <source>
        <strain evidence="1">14324</strain>
    </source>
</reference>
<dbReference type="InterPro" id="IPR032675">
    <property type="entry name" value="LRR_dom_sf"/>
</dbReference>
<dbReference type="InterPro" id="IPR026906">
    <property type="entry name" value="LRR_5"/>
</dbReference>
<dbReference type="SUPFAM" id="SSF52058">
    <property type="entry name" value="L domain-like"/>
    <property type="match status" value="1"/>
</dbReference>
<dbReference type="PANTHER" id="PTHR45661">
    <property type="entry name" value="SURFACE ANTIGEN"/>
    <property type="match status" value="1"/>
</dbReference>
<gene>
    <name evidence="1" type="ORF">IAA21_11835</name>
</gene>
<dbReference type="PANTHER" id="PTHR45661:SF3">
    <property type="entry name" value="IG-LIKE DOMAIN-CONTAINING PROTEIN"/>
    <property type="match status" value="1"/>
</dbReference>
<name>A0A9D2DV18_9FIRM</name>
<evidence type="ECO:0000313" key="2">
    <source>
        <dbReference type="Proteomes" id="UP000824041"/>
    </source>
</evidence>
<dbReference type="Pfam" id="PF13306">
    <property type="entry name" value="LRR_5"/>
    <property type="match status" value="1"/>
</dbReference>
<dbReference type="Gene3D" id="3.80.10.10">
    <property type="entry name" value="Ribonuclease Inhibitor"/>
    <property type="match status" value="1"/>
</dbReference>
<sequence>MYLPNQLSLTIPASVESVDDWLAMDCKNLETVYWNTKEDIPEAAFCRDSRLREVRLADGIKKIKYAAFSGCTALREINLPEGLTGIDVKAFSGCVNLKEVYIPSSVSYIATNAFEGIPGLVLKGAKNSYASYYAKAQGIPFECVGEAESPITNRPILSSVKCSGNTVTCSLLREVPGARSYEFYVLYDYAAQSDRPYYDDLYIRQIYTEDTTATTATFYNLPKGDWKVVCLAKFMNNKRTSKWSNEVSVHLSQQPAETPVITRAEVKGRNVTVTVKTENPRKQMGYDCVLAKSWDIVPEEKVYTIKNKRVSTITFKNVKPGTYYVAAHSFVRENVTSGLKVFGEWSEPKKIVVK</sequence>
<comment type="caution">
    <text evidence="1">The sequence shown here is derived from an EMBL/GenBank/DDBJ whole genome shotgun (WGS) entry which is preliminary data.</text>
</comment>
<dbReference type="EMBL" id="DXBU01000155">
    <property type="protein sequence ID" value="HIZ23464.1"/>
    <property type="molecule type" value="Genomic_DNA"/>
</dbReference>
<evidence type="ECO:0000313" key="1">
    <source>
        <dbReference type="EMBL" id="HIZ23464.1"/>
    </source>
</evidence>
<dbReference type="AlphaFoldDB" id="A0A9D2DV18"/>
<dbReference type="InterPro" id="IPR053139">
    <property type="entry name" value="Surface_bspA-like"/>
</dbReference>
<dbReference type="Proteomes" id="UP000824041">
    <property type="component" value="Unassembled WGS sequence"/>
</dbReference>